<reference evidence="1" key="1">
    <citation type="submission" date="2021-01" db="EMBL/GenBank/DDBJ databases">
        <authorList>
            <person name="Corre E."/>
            <person name="Pelletier E."/>
            <person name="Niang G."/>
            <person name="Scheremetjew M."/>
            <person name="Finn R."/>
            <person name="Kale V."/>
            <person name="Holt S."/>
            <person name="Cochrane G."/>
            <person name="Meng A."/>
            <person name="Brown T."/>
            <person name="Cohen L."/>
        </authorList>
    </citation>
    <scope>NUCLEOTIDE SEQUENCE</scope>
    <source>
        <strain evidence="1">CCAP979/52</strain>
    </source>
</reference>
<protein>
    <submittedName>
        <fullName evidence="1">Uncharacterized protein</fullName>
    </submittedName>
</protein>
<sequence>MSRTRRQSKRRDAIPRVQKLLPLETESDIEDHYRARSGKIEHEYKMRQTFGSGIEETAVDKRLSKVLRDNQDRPIKDGDKLPPFDTVGGVGSAQNTHPLGASPPAWYASWWASGMKLHPVWDSLMHITGVRGLKDGTDKLVDSGINVDGWEPGRTQKQIMRDERAGTAMPAGFWRADLTPAGGPDMAIHHPCGSPLRRRPCPANLTATNHSDPSRQIALPGVVPRGELWADPMPSARLLADYRLRILAALPPPPPANATNATNATAA</sequence>
<proteinExistence type="predicted"/>
<dbReference type="EMBL" id="HBEZ01018933">
    <property type="protein sequence ID" value="CAD8632765.1"/>
    <property type="molecule type" value="Transcribed_RNA"/>
</dbReference>
<dbReference type="AlphaFoldDB" id="A0A7S0M7M3"/>
<organism evidence="1">
    <name type="scientific">Cryptomonas curvata</name>
    <dbReference type="NCBI Taxonomy" id="233186"/>
    <lineage>
        <taxon>Eukaryota</taxon>
        <taxon>Cryptophyceae</taxon>
        <taxon>Cryptomonadales</taxon>
        <taxon>Cryptomonadaceae</taxon>
        <taxon>Cryptomonas</taxon>
    </lineage>
</organism>
<evidence type="ECO:0000313" key="1">
    <source>
        <dbReference type="EMBL" id="CAD8632765.1"/>
    </source>
</evidence>
<gene>
    <name evidence="1" type="ORF">CCUR1050_LOCUS10446</name>
</gene>
<accession>A0A7S0M7M3</accession>
<name>A0A7S0M7M3_9CRYP</name>